<proteinExistence type="predicted"/>
<dbReference type="OrthoDB" id="713199at2"/>
<protein>
    <submittedName>
        <fullName evidence="1">Uncharacterized protein</fullName>
    </submittedName>
</protein>
<dbReference type="AlphaFoldDB" id="A0A2V3ZZE0"/>
<name>A0A2V3ZZE0_9BACT</name>
<dbReference type="InterPro" id="IPR029063">
    <property type="entry name" value="SAM-dependent_MTases_sf"/>
</dbReference>
<gene>
    <name evidence="1" type="ORF">DF185_09290</name>
</gene>
<sequence>MKINQFKDSCPICEIRPKISKTNSHLLICQTCGIIYYNNQKEQISTRKKTISILKRNKKLNKEAHKIYKFLYGKKFLPPGAPLIVMVGINIENMANYFNEMDCEVIVFNPSHLIEKDEYTKLKSIEEFFKDLQVSRKIDVIIFHKSFELINNYREFFKIIASNLYPESVIYIETIARNLLKIICNPQKSGFSGHYLFTKQSLSNLMRKYGYQLVAQRCDFKYVFMQKISTSLFKNDLKKAMCLRTLHEIAQKLLKVIG</sequence>
<reference evidence="1 2" key="1">
    <citation type="submission" date="2018-05" db="EMBL/GenBank/DDBJ databases">
        <title>Marinifilum breve JC075T sp. nov., a marine bacterium isolated from Yongle Blue Hole in the South China Sea.</title>
        <authorList>
            <person name="Fu T."/>
        </authorList>
    </citation>
    <scope>NUCLEOTIDE SEQUENCE [LARGE SCALE GENOMIC DNA]</scope>
    <source>
        <strain evidence="1 2">JC075</strain>
    </source>
</reference>
<dbReference type="SUPFAM" id="SSF53335">
    <property type="entry name" value="S-adenosyl-L-methionine-dependent methyltransferases"/>
    <property type="match status" value="1"/>
</dbReference>
<evidence type="ECO:0000313" key="1">
    <source>
        <dbReference type="EMBL" id="PXY01651.1"/>
    </source>
</evidence>
<dbReference type="Pfam" id="PF13489">
    <property type="entry name" value="Methyltransf_23"/>
    <property type="match status" value="1"/>
</dbReference>
<evidence type="ECO:0000313" key="2">
    <source>
        <dbReference type="Proteomes" id="UP000248079"/>
    </source>
</evidence>
<dbReference type="Gene3D" id="3.40.50.150">
    <property type="entry name" value="Vaccinia Virus protein VP39"/>
    <property type="match status" value="1"/>
</dbReference>
<dbReference type="EMBL" id="QFLI01000003">
    <property type="protein sequence ID" value="PXY01651.1"/>
    <property type="molecule type" value="Genomic_DNA"/>
</dbReference>
<accession>A0A2V3ZZE0</accession>
<dbReference type="Proteomes" id="UP000248079">
    <property type="component" value="Unassembled WGS sequence"/>
</dbReference>
<organism evidence="1 2">
    <name type="scientific">Marinifilum breve</name>
    <dbReference type="NCBI Taxonomy" id="2184082"/>
    <lineage>
        <taxon>Bacteria</taxon>
        <taxon>Pseudomonadati</taxon>
        <taxon>Bacteroidota</taxon>
        <taxon>Bacteroidia</taxon>
        <taxon>Marinilabiliales</taxon>
        <taxon>Marinifilaceae</taxon>
    </lineage>
</organism>
<keyword evidence="2" id="KW-1185">Reference proteome</keyword>
<comment type="caution">
    <text evidence="1">The sequence shown here is derived from an EMBL/GenBank/DDBJ whole genome shotgun (WGS) entry which is preliminary data.</text>
</comment>